<keyword evidence="3 10" id="KW-0808">Transferase</keyword>
<keyword evidence="2 10" id="KW-0444">Lipid biosynthesis</keyword>
<keyword evidence="1 10" id="KW-1003">Cell membrane</keyword>
<dbReference type="HAMAP" id="MF_01043">
    <property type="entry name" value="PlsY"/>
    <property type="match status" value="1"/>
</dbReference>
<comment type="subcellular location">
    <subcellularLocation>
        <location evidence="10">Cell membrane</location>
        <topology evidence="10">Multi-pass membrane protein</topology>
    </subcellularLocation>
</comment>
<dbReference type="GO" id="GO:0008654">
    <property type="term" value="P:phospholipid biosynthetic process"/>
    <property type="evidence" value="ECO:0007669"/>
    <property type="project" value="UniProtKB-UniRule"/>
</dbReference>
<comment type="pathway">
    <text evidence="10">Lipid metabolism; phospholipid metabolism.</text>
</comment>
<sequence length="204" mass="22108">MSNLISFLPLGLLFIATYLLASLSSAIVVCRLFSLPDPRTTGSKNPGATNVLRIGSKLPAFLTLLGDVLKGFIPVLVAAQLFQEPTYTAWVLFVAFLGHCFPLYYGFEGGKGVATALGSLFAFSWLVGACTAGLWLFMAFIFRFSSLASLVSLSVCPLFAYAFISSYAAIPLCMLAIIVIYRHRANVVRLWQGTESKIGSKKKT</sequence>
<keyword evidence="7 10" id="KW-0472">Membrane</keyword>
<dbReference type="PANTHER" id="PTHR30309">
    <property type="entry name" value="INNER MEMBRANE PROTEIN YGIH"/>
    <property type="match status" value="1"/>
</dbReference>
<comment type="catalytic activity">
    <reaction evidence="10">
        <text>an acyl phosphate + sn-glycerol 3-phosphate = a 1-acyl-sn-glycero-3-phosphate + phosphate</text>
        <dbReference type="Rhea" id="RHEA:34075"/>
        <dbReference type="ChEBI" id="CHEBI:43474"/>
        <dbReference type="ChEBI" id="CHEBI:57597"/>
        <dbReference type="ChEBI" id="CHEBI:57970"/>
        <dbReference type="ChEBI" id="CHEBI:59918"/>
        <dbReference type="EC" id="2.3.1.275"/>
    </reaction>
</comment>
<dbReference type="SMART" id="SM01207">
    <property type="entry name" value="G3P_acyltransf"/>
    <property type="match status" value="1"/>
</dbReference>
<evidence type="ECO:0000313" key="11">
    <source>
        <dbReference type="EMBL" id="KRG18871.1"/>
    </source>
</evidence>
<dbReference type="EMBL" id="LKHV02000001">
    <property type="protein sequence ID" value="MCS5707329.1"/>
    <property type="molecule type" value="Genomic_DNA"/>
</dbReference>
<keyword evidence="11" id="KW-0012">Acyltransferase</keyword>
<keyword evidence="5 10" id="KW-1133">Transmembrane helix</keyword>
<feature type="transmembrane region" description="Helical" evidence="10">
    <location>
        <begin position="114"/>
        <end position="138"/>
    </location>
</feature>
<protein>
    <recommendedName>
        <fullName evidence="10">Glycerol-3-phosphate acyltransferase</fullName>
    </recommendedName>
    <alternativeName>
        <fullName evidence="10">Acyl-PO4 G3P acyltransferase</fullName>
    </alternativeName>
    <alternativeName>
        <fullName evidence="10">Acyl-phosphate--glycerol-3-phosphate acyltransferase</fullName>
    </alternativeName>
    <alternativeName>
        <fullName evidence="10">G3P acyltransferase</fullName>
        <shortName evidence="10">GPAT</shortName>
        <ecNumber evidence="10">2.3.1.275</ecNumber>
    </alternativeName>
    <alternativeName>
        <fullName evidence="10">Lysophosphatidic acid synthase</fullName>
        <shortName evidence="10">LPA synthase</shortName>
    </alternativeName>
</protein>
<evidence type="ECO:0000256" key="5">
    <source>
        <dbReference type="ARBA" id="ARBA00022989"/>
    </source>
</evidence>
<evidence type="ECO:0000313" key="12">
    <source>
        <dbReference type="EMBL" id="MCS5707329.1"/>
    </source>
</evidence>
<keyword evidence="6 10" id="KW-0443">Lipid metabolism</keyword>
<dbReference type="Pfam" id="PF02660">
    <property type="entry name" value="G3P_acyltransf"/>
    <property type="match status" value="1"/>
</dbReference>
<comment type="function">
    <text evidence="10">Catalyzes the transfer of an acyl group from acyl-phosphate (acyl-PO(4)) to glycerol-3-phosphate (G3P) to form lysophosphatidic acid (LPA). This enzyme utilizes acyl-phosphate as fatty acyl donor, but not acyl-CoA or acyl-ACP.</text>
</comment>
<feature type="transmembrane region" description="Helical" evidence="10">
    <location>
        <begin position="158"/>
        <end position="181"/>
    </location>
</feature>
<evidence type="ECO:0000256" key="1">
    <source>
        <dbReference type="ARBA" id="ARBA00022475"/>
    </source>
</evidence>
<keyword evidence="13" id="KW-1185">Reference proteome</keyword>
<reference evidence="12" key="2">
    <citation type="journal article" date="2016" name="Genome Announc.">
        <title>Draft Genome Sequences of Two Novel Amoeba-Resistant Intranuclear Bacteria, 'Candidatus Berkiella cookevillensis' and 'Candidatus Berkiella aquae'.</title>
        <authorList>
            <person name="Mehari Y.T."/>
            <person name="Arivett B.A."/>
            <person name="Farone A.L."/>
            <person name="Gunderson J.H."/>
            <person name="Farone M.B."/>
        </authorList>
    </citation>
    <scope>NUCLEOTIDE SEQUENCE</scope>
    <source>
        <strain evidence="12">CC99</strain>
    </source>
</reference>
<name>A0A0Q9YQU2_9GAMM</name>
<dbReference type="RefSeq" id="WP_077065399.1">
    <property type="nucleotide sequence ID" value="NZ_LKHV02000001.1"/>
</dbReference>
<evidence type="ECO:0000313" key="13">
    <source>
        <dbReference type="Proteomes" id="UP000051494"/>
    </source>
</evidence>
<evidence type="ECO:0000256" key="4">
    <source>
        <dbReference type="ARBA" id="ARBA00022692"/>
    </source>
</evidence>
<dbReference type="GO" id="GO:0005886">
    <property type="term" value="C:plasma membrane"/>
    <property type="evidence" value="ECO:0007669"/>
    <property type="project" value="UniProtKB-SubCell"/>
</dbReference>
<dbReference type="Proteomes" id="UP000051494">
    <property type="component" value="Unassembled WGS sequence"/>
</dbReference>
<keyword evidence="9 10" id="KW-1208">Phospholipid metabolism</keyword>
<dbReference type="PANTHER" id="PTHR30309:SF0">
    <property type="entry name" value="GLYCEROL-3-PHOSPHATE ACYLTRANSFERASE-RELATED"/>
    <property type="match status" value="1"/>
</dbReference>
<accession>A0A0Q9YQU2</accession>
<comment type="similarity">
    <text evidence="10">Belongs to the PlsY family.</text>
</comment>
<dbReference type="PATRIC" id="fig|1590042.3.peg.1374"/>
<gene>
    <name evidence="10 11" type="primary">plsY</name>
    <name evidence="12" type="ORF">CC99x_000265</name>
    <name evidence="11" type="ORF">CC99x_01352</name>
</gene>
<dbReference type="EMBL" id="LKHV01000005">
    <property type="protein sequence ID" value="KRG18871.1"/>
    <property type="molecule type" value="Genomic_DNA"/>
</dbReference>
<dbReference type="UniPathway" id="UPA00085"/>
<keyword evidence="8 10" id="KW-0594">Phospholipid biosynthesis</keyword>
<dbReference type="NCBIfam" id="TIGR00023">
    <property type="entry name" value="glycerol-3-phosphate 1-O-acyltransferase PlsY"/>
    <property type="match status" value="1"/>
</dbReference>
<evidence type="ECO:0000256" key="6">
    <source>
        <dbReference type="ARBA" id="ARBA00023098"/>
    </source>
</evidence>
<proteinExistence type="inferred from homology"/>
<comment type="subunit">
    <text evidence="10">Probably interacts with PlsX.</text>
</comment>
<dbReference type="EC" id="2.3.1.275" evidence="10"/>
<evidence type="ECO:0000256" key="7">
    <source>
        <dbReference type="ARBA" id="ARBA00023136"/>
    </source>
</evidence>
<reference evidence="12" key="3">
    <citation type="submission" date="2021-06" db="EMBL/GenBank/DDBJ databases">
        <title>Genomic Description and Analysis of Intracellular Bacteria, Candidatus Berkiella cookevillensis and Candidatus Berkiella aquae.</title>
        <authorList>
            <person name="Kidane D.T."/>
            <person name="Mehari Y.T."/>
            <person name="Rice F.C."/>
            <person name="Arivett B.A."/>
            <person name="Farone A.L."/>
            <person name="Berk S.G."/>
            <person name="Farone M.B."/>
        </authorList>
    </citation>
    <scope>NUCLEOTIDE SEQUENCE</scope>
    <source>
        <strain evidence="12">CC99</strain>
    </source>
</reference>
<evidence type="ECO:0000256" key="8">
    <source>
        <dbReference type="ARBA" id="ARBA00023209"/>
    </source>
</evidence>
<feature type="transmembrane region" description="Helical" evidence="10">
    <location>
        <begin position="87"/>
        <end position="107"/>
    </location>
</feature>
<comment type="caution">
    <text evidence="10">Lacks conserved residue(s) required for the propagation of feature annotation.</text>
</comment>
<dbReference type="OrthoDB" id="9777124at2"/>
<comment type="caution">
    <text evidence="11">The sequence shown here is derived from an EMBL/GenBank/DDBJ whole genome shotgun (WGS) entry which is preliminary data.</text>
</comment>
<evidence type="ECO:0000256" key="10">
    <source>
        <dbReference type="HAMAP-Rule" id="MF_01043"/>
    </source>
</evidence>
<dbReference type="AlphaFoldDB" id="A0A0Q9YQU2"/>
<dbReference type="STRING" id="437022.CC99x_01352"/>
<evidence type="ECO:0000256" key="2">
    <source>
        <dbReference type="ARBA" id="ARBA00022516"/>
    </source>
</evidence>
<keyword evidence="4 10" id="KW-0812">Transmembrane</keyword>
<dbReference type="GO" id="GO:0043772">
    <property type="term" value="F:acyl-phosphate glycerol-3-phosphate acyltransferase activity"/>
    <property type="evidence" value="ECO:0007669"/>
    <property type="project" value="UniProtKB-UniRule"/>
</dbReference>
<organism evidence="11">
    <name type="scientific">Candidatus Berkiella cookevillensis</name>
    <dbReference type="NCBI Taxonomy" id="437022"/>
    <lineage>
        <taxon>Bacteria</taxon>
        <taxon>Pseudomonadati</taxon>
        <taxon>Pseudomonadota</taxon>
        <taxon>Gammaproteobacteria</taxon>
        <taxon>Candidatus Berkiellales</taxon>
        <taxon>Candidatus Berkiellaceae</taxon>
        <taxon>Candidatus Berkiella</taxon>
    </lineage>
</organism>
<evidence type="ECO:0000256" key="3">
    <source>
        <dbReference type="ARBA" id="ARBA00022679"/>
    </source>
</evidence>
<dbReference type="InterPro" id="IPR003811">
    <property type="entry name" value="G3P_acylTferase_PlsY"/>
</dbReference>
<reference evidence="11" key="1">
    <citation type="submission" date="2015-09" db="EMBL/GenBank/DDBJ databases">
        <title>Draft Genome Sequences of Two Novel Amoeba-resistant Intranuclear Bacteria, Candidatus Berkiella cookevillensis and Candidatus Berkiella aquae.</title>
        <authorList>
            <person name="Mehari Y.T."/>
            <person name="Arivett B.A."/>
            <person name="Farone A.L."/>
            <person name="Gunderson J.H."/>
            <person name="Farone M.B."/>
        </authorList>
    </citation>
    <scope>NUCLEOTIDE SEQUENCE [LARGE SCALE GENOMIC DNA]</scope>
    <source>
        <strain evidence="11">CC99</strain>
    </source>
</reference>
<evidence type="ECO:0000256" key="9">
    <source>
        <dbReference type="ARBA" id="ARBA00023264"/>
    </source>
</evidence>